<accession>A0ABW5ZMN0</accession>
<dbReference type="RefSeq" id="WP_204730233.1">
    <property type="nucleotide sequence ID" value="NZ_JAFBDK010000015.1"/>
</dbReference>
<keyword evidence="5" id="KW-1185">Reference proteome</keyword>
<reference evidence="5" key="1">
    <citation type="journal article" date="2019" name="Int. J. Syst. Evol. Microbiol.">
        <title>The Global Catalogue of Microorganisms (GCM) 10K type strain sequencing project: providing services to taxonomists for standard genome sequencing and annotation.</title>
        <authorList>
            <consortium name="The Broad Institute Genomics Platform"/>
            <consortium name="The Broad Institute Genome Sequencing Center for Infectious Disease"/>
            <person name="Wu L."/>
            <person name="Ma J."/>
        </authorList>
    </citation>
    <scope>NUCLEOTIDE SEQUENCE [LARGE SCALE GENOMIC DNA]</scope>
    <source>
        <strain evidence="5">KCTC 13528</strain>
    </source>
</reference>
<feature type="domain" description="Repressor Rok winged helix" evidence="2">
    <location>
        <begin position="71"/>
        <end position="126"/>
    </location>
</feature>
<comment type="caution">
    <text evidence="4">The sequence shown here is derived from an EMBL/GenBank/DDBJ whole genome shotgun (WGS) entry which is preliminary data.</text>
</comment>
<evidence type="ECO:0008006" key="6">
    <source>
        <dbReference type="Google" id="ProtNLM"/>
    </source>
</evidence>
<dbReference type="EMBL" id="JBHUPG010000037">
    <property type="protein sequence ID" value="MFD2913826.1"/>
    <property type="molecule type" value="Genomic_DNA"/>
</dbReference>
<dbReference type="InterPro" id="IPR056984">
    <property type="entry name" value="WH_Rok"/>
</dbReference>
<evidence type="ECO:0000313" key="4">
    <source>
        <dbReference type="EMBL" id="MFD2913826.1"/>
    </source>
</evidence>
<proteinExistence type="predicted"/>
<dbReference type="Pfam" id="PF26513">
    <property type="entry name" value="Rok_N"/>
    <property type="match status" value="1"/>
</dbReference>
<dbReference type="Pfam" id="PF23159">
    <property type="entry name" value="WHD_Rok"/>
    <property type="match status" value="1"/>
</dbReference>
<organism evidence="4 5">
    <name type="scientific">Jeotgalibacillus terrae</name>
    <dbReference type="NCBI Taxonomy" id="587735"/>
    <lineage>
        <taxon>Bacteria</taxon>
        <taxon>Bacillati</taxon>
        <taxon>Bacillota</taxon>
        <taxon>Bacilli</taxon>
        <taxon>Bacillales</taxon>
        <taxon>Caryophanaceae</taxon>
        <taxon>Jeotgalibacillus</taxon>
    </lineage>
</organism>
<gene>
    <name evidence="4" type="ORF">ACFS5P_18200</name>
</gene>
<name>A0ABW5ZMN0_9BACL</name>
<feature type="domain" description="Rok N-terminal oligomerisation" evidence="3">
    <location>
        <begin position="1"/>
        <end position="41"/>
    </location>
</feature>
<protein>
    <recommendedName>
        <fullName evidence="6">Competence protein ComK</fullName>
    </recommendedName>
</protein>
<sequence>MFNERAALKIRLEQMEDSEIRILQEFRDEREKILQRLRELDQSEAAEKGSASSASQQTKPVNTGKSKKMHAAAIEVLKKKLEPVKGTDIQFYVEETTGFRVANITTFMKTIQRHFPQVRKLDRGLYIYEKE</sequence>
<evidence type="ECO:0000256" key="1">
    <source>
        <dbReference type="SAM" id="MobiDB-lite"/>
    </source>
</evidence>
<evidence type="ECO:0000259" key="3">
    <source>
        <dbReference type="Pfam" id="PF26513"/>
    </source>
</evidence>
<dbReference type="InterPro" id="IPR058971">
    <property type="entry name" value="Rok_N_oligomerisation"/>
</dbReference>
<evidence type="ECO:0000259" key="2">
    <source>
        <dbReference type="Pfam" id="PF23159"/>
    </source>
</evidence>
<evidence type="ECO:0000313" key="5">
    <source>
        <dbReference type="Proteomes" id="UP001597561"/>
    </source>
</evidence>
<feature type="region of interest" description="Disordered" evidence="1">
    <location>
        <begin position="43"/>
        <end position="67"/>
    </location>
</feature>
<dbReference type="Proteomes" id="UP001597561">
    <property type="component" value="Unassembled WGS sequence"/>
</dbReference>